<comment type="similarity">
    <text evidence="9">Belongs to the NADPH-dependent diflavin oxidoreductase NDOR1 family.</text>
</comment>
<sequence length="759" mass="86521">MAHMPSGQRHDRSALILYGSETGNSKDAADALGRIAERLRFVTRVSQMDRVEKINILLKYTIVIFVVSTTGQGEFPKNARKLWTSLLRKKLPPGCLDHVSFTTFGLGDSSYPKYNFSARKLHKRLEQLGAKEIYPRGEGDEQHSEGIDGTFLSWSVDLGKHLLSSYPLPEGLTPIPPEVPLPPKVTLELLEPADTTSSGITRKSFSKLRQEHRAENGSPLSKLQKEQHTENVSPLPTLRQDQCTSGGSPLSNMGLEQATSVGVPLSTARQQQRTSEGAPLPNMSLEQQTERREPRAMMIYEPPVEPESPTPCEQVKEHLPDFESPAKPADHELPPPDQLPFPEPTEVRLIKNRRITPESHWQDVRELTFIMDADYEYEPGETVTIFPKNFPEDVQALIDLQGWNDVADKPVRVKPEAPDYYMDEYLVAMAQGLHALEPTTLRDLLIHNLDITSIPKRHFFEMAALYTDDPMHRERLLEFTNPVYTDEFYDYTTRPRRSILEVLQDFPSVKVPWKVATSFFPTIRGREYSLATGGSLATYHKDHNFIRFQIIVALVKYRTVLKKIRQGLCSRYLASLPEGTDMHVKFTSHDKFYELAKNKPHKPLILVAPGTGLAPCRSLIWDRKALLISGGGKRKVGKSYLFYGGRNKDADFFYSNEWENHPTLQIEVFTAFSRDQKEKIYVQDIIRQNGKLVEELIRKEQAIIYVCGSSGKMPLAVKEAFIDVVFQHQLGRPEMFTRERIAAIFEIFVKEGRYIQETW</sequence>
<dbReference type="STRING" id="1149755.A0A2J6S7C1"/>
<feature type="binding site" evidence="9">
    <location>
        <position position="496"/>
    </location>
    <ligand>
        <name>FAD</name>
        <dbReference type="ChEBI" id="CHEBI:57692"/>
    </ligand>
</feature>
<evidence type="ECO:0000256" key="5">
    <source>
        <dbReference type="ARBA" id="ARBA00022643"/>
    </source>
</evidence>
<keyword evidence="6 9" id="KW-0274">FAD</keyword>
<feature type="region of interest" description="Disordered" evidence="10">
    <location>
        <begin position="192"/>
        <end position="293"/>
    </location>
</feature>
<feature type="binding site" evidence="9">
    <location>
        <begin position="526"/>
        <end position="529"/>
    </location>
    <ligand>
        <name>FAD</name>
        <dbReference type="ChEBI" id="CHEBI:57692"/>
    </ligand>
</feature>
<dbReference type="GO" id="GO:0050661">
    <property type="term" value="F:NADP binding"/>
    <property type="evidence" value="ECO:0007669"/>
    <property type="project" value="UniProtKB-UniRule"/>
</dbReference>
<dbReference type="Pfam" id="PF00258">
    <property type="entry name" value="Flavodoxin_1"/>
    <property type="match status" value="1"/>
</dbReference>
<dbReference type="GO" id="GO:0050660">
    <property type="term" value="F:flavin adenine dinucleotide binding"/>
    <property type="evidence" value="ECO:0007669"/>
    <property type="project" value="UniProtKB-UniRule"/>
</dbReference>
<dbReference type="InterPro" id="IPR001094">
    <property type="entry name" value="Flavdoxin-like"/>
</dbReference>
<feature type="domain" description="Flavodoxin-like" evidence="11">
    <location>
        <begin position="14"/>
        <end position="159"/>
    </location>
</feature>
<evidence type="ECO:0000256" key="7">
    <source>
        <dbReference type="ARBA" id="ARBA00022857"/>
    </source>
</evidence>
<dbReference type="InterPro" id="IPR001709">
    <property type="entry name" value="Flavoprot_Pyr_Nucl_cyt_Rdtase"/>
</dbReference>
<proteinExistence type="inferred from homology"/>
<feature type="compositionally biased region" description="Polar residues" evidence="10">
    <location>
        <begin position="230"/>
        <end position="251"/>
    </location>
</feature>
<dbReference type="InterPro" id="IPR017927">
    <property type="entry name" value="FAD-bd_FR_type"/>
</dbReference>
<feature type="binding site" evidence="9">
    <location>
        <position position="611"/>
    </location>
    <ligand>
        <name>NADP(+)</name>
        <dbReference type="ChEBI" id="CHEBI:58349"/>
    </ligand>
</feature>
<dbReference type="OrthoDB" id="1856718at2759"/>
<comment type="subcellular location">
    <subcellularLocation>
        <location evidence="9">Cytoplasm</location>
    </subcellularLocation>
    <subcellularLocation>
        <location evidence="9">Mitochondrion</location>
    </subcellularLocation>
    <text evidence="9">Relocalizes to mitochondria after H(2)O(2) exposure.</text>
</comment>
<evidence type="ECO:0000313" key="14">
    <source>
        <dbReference type="Proteomes" id="UP000235786"/>
    </source>
</evidence>
<keyword evidence="8 9" id="KW-0560">Oxidoreductase</keyword>
<dbReference type="GO" id="GO:0005829">
    <property type="term" value="C:cytosol"/>
    <property type="evidence" value="ECO:0007669"/>
    <property type="project" value="TreeGrafter"/>
</dbReference>
<feature type="binding site" evidence="9">
    <location>
        <begin position="673"/>
        <end position="674"/>
    </location>
    <ligand>
        <name>NADP(+)</name>
        <dbReference type="ChEBI" id="CHEBI:58349"/>
    </ligand>
</feature>
<dbReference type="Gene3D" id="3.40.50.360">
    <property type="match status" value="1"/>
</dbReference>
<dbReference type="PRINTS" id="PR00371">
    <property type="entry name" value="FPNCR"/>
</dbReference>
<dbReference type="InterPro" id="IPR017938">
    <property type="entry name" value="Riboflavin_synthase-like_b-brl"/>
</dbReference>
<dbReference type="InterPro" id="IPR028879">
    <property type="entry name" value="NDOR1"/>
</dbReference>
<evidence type="ECO:0000256" key="6">
    <source>
        <dbReference type="ARBA" id="ARBA00022827"/>
    </source>
</evidence>
<keyword evidence="14" id="KW-1185">Reference proteome</keyword>
<dbReference type="SUPFAM" id="SSF52343">
    <property type="entry name" value="Ferredoxin reductase-like, C-terminal NADP-linked domain"/>
    <property type="match status" value="1"/>
</dbReference>
<evidence type="ECO:0000313" key="13">
    <source>
        <dbReference type="EMBL" id="PMD46675.1"/>
    </source>
</evidence>
<comment type="catalytic activity">
    <reaction evidence="9">
        <text>2 oxidized [2Fe-2S]-[protein] + NADPH = 2 reduced [2Fe-2S]-[protein] + NADP(+) + H(+)</text>
        <dbReference type="Rhea" id="RHEA:67716"/>
        <dbReference type="Rhea" id="RHEA-COMP:17327"/>
        <dbReference type="Rhea" id="RHEA-COMP:17328"/>
        <dbReference type="ChEBI" id="CHEBI:15378"/>
        <dbReference type="ChEBI" id="CHEBI:33737"/>
        <dbReference type="ChEBI" id="CHEBI:33738"/>
        <dbReference type="ChEBI" id="CHEBI:57783"/>
        <dbReference type="ChEBI" id="CHEBI:58349"/>
    </reaction>
</comment>
<keyword evidence="5 9" id="KW-0288">FMN</keyword>
<dbReference type="SUPFAM" id="SSF52218">
    <property type="entry name" value="Flavoproteins"/>
    <property type="match status" value="1"/>
</dbReference>
<feature type="binding site" evidence="9">
    <location>
        <begin position="20"/>
        <end position="25"/>
    </location>
    <ligand>
        <name>FMN</name>
        <dbReference type="ChEBI" id="CHEBI:58210"/>
    </ligand>
</feature>
<comment type="caution">
    <text evidence="9">Lacks conserved residue(s) required for the propagation of feature annotation.</text>
</comment>
<dbReference type="EC" id="1.18.1.-" evidence="9"/>
<dbReference type="HAMAP" id="MF_03178">
    <property type="entry name" value="NDOR1"/>
    <property type="match status" value="1"/>
</dbReference>
<comment type="similarity">
    <text evidence="9">In the C-terminal section; belongs to the flavoprotein pyridine nucleotide cytochrome reductase family.</text>
</comment>
<keyword evidence="7 9" id="KW-0521">NADP</keyword>
<dbReference type="GO" id="GO:0016651">
    <property type="term" value="F:oxidoreductase activity, acting on NAD(P)H"/>
    <property type="evidence" value="ECO:0007669"/>
    <property type="project" value="UniProtKB-UniRule"/>
</dbReference>
<dbReference type="InterPro" id="IPR001433">
    <property type="entry name" value="OxRdtase_FAD/NAD-bd"/>
</dbReference>
<comment type="cofactor">
    <cofactor evidence="1 9">
        <name>FMN</name>
        <dbReference type="ChEBI" id="CHEBI:58210"/>
    </cofactor>
</comment>
<feature type="binding site" evidence="9">
    <location>
        <begin position="68"/>
        <end position="71"/>
    </location>
    <ligand>
        <name>FMN</name>
        <dbReference type="ChEBI" id="CHEBI:58210"/>
    </ligand>
</feature>
<feature type="binding site" evidence="9">
    <location>
        <position position="141"/>
    </location>
    <ligand>
        <name>FMN</name>
        <dbReference type="ChEBI" id="CHEBI:58210"/>
    </ligand>
</feature>
<name>A0A2J6S7C1_HYAVF</name>
<dbReference type="GO" id="GO:0016226">
    <property type="term" value="P:iron-sulfur cluster assembly"/>
    <property type="evidence" value="ECO:0007669"/>
    <property type="project" value="UniProtKB-UniRule"/>
</dbReference>
<evidence type="ECO:0000256" key="3">
    <source>
        <dbReference type="ARBA" id="ARBA00022490"/>
    </source>
</evidence>
<feature type="binding site" evidence="9">
    <location>
        <begin position="106"/>
        <end position="115"/>
    </location>
    <ligand>
        <name>FMN</name>
        <dbReference type="ChEBI" id="CHEBI:58210"/>
    </ligand>
</feature>
<dbReference type="Gene3D" id="2.40.30.10">
    <property type="entry name" value="Translation factors"/>
    <property type="match status" value="1"/>
</dbReference>
<feature type="binding site" evidence="9">
    <location>
        <begin position="679"/>
        <end position="683"/>
    </location>
    <ligand>
        <name>NADP(+)</name>
        <dbReference type="ChEBI" id="CHEBI:58349"/>
    </ligand>
</feature>
<dbReference type="Gene3D" id="1.20.990.10">
    <property type="entry name" value="NADPH-cytochrome p450 Reductase, Chain A, domain 3"/>
    <property type="match status" value="1"/>
</dbReference>
<protein>
    <recommendedName>
        <fullName evidence="9">NADPH-dependent diflavin oxidoreductase 1</fullName>
        <ecNumber evidence="9">1.18.1.-</ecNumber>
    </recommendedName>
    <alternativeName>
        <fullName evidence="9">NADPH-dependent FMN and FAD-containing oxidoreductase</fullName>
    </alternativeName>
</protein>
<dbReference type="PRINTS" id="PR00369">
    <property type="entry name" value="FLAVODOXIN"/>
</dbReference>
<evidence type="ECO:0000256" key="2">
    <source>
        <dbReference type="ARBA" id="ARBA00001974"/>
    </source>
</evidence>
<dbReference type="InterPro" id="IPR008254">
    <property type="entry name" value="Flavodoxin/NO_synth"/>
</dbReference>
<evidence type="ECO:0000256" key="10">
    <source>
        <dbReference type="SAM" id="MobiDB-lite"/>
    </source>
</evidence>
<evidence type="ECO:0000256" key="4">
    <source>
        <dbReference type="ARBA" id="ARBA00022630"/>
    </source>
</evidence>
<keyword evidence="4 9" id="KW-0285">Flavoprotein</keyword>
<feature type="compositionally biased region" description="Polar residues" evidence="10">
    <location>
        <begin position="194"/>
        <end position="203"/>
    </location>
</feature>
<feature type="binding site" evidence="9">
    <location>
        <position position="759"/>
    </location>
    <ligand>
        <name>FAD</name>
        <dbReference type="ChEBI" id="CHEBI:57692"/>
    </ligand>
</feature>
<dbReference type="InterPro" id="IPR023173">
    <property type="entry name" value="NADPH_Cyt_P450_Rdtase_alpha"/>
</dbReference>
<feature type="binding site" evidence="9">
    <location>
        <begin position="567"/>
        <end position="570"/>
    </location>
    <ligand>
        <name>FAD</name>
        <dbReference type="ChEBI" id="CHEBI:57692"/>
    </ligand>
</feature>
<evidence type="ECO:0000259" key="11">
    <source>
        <dbReference type="PROSITE" id="PS50902"/>
    </source>
</evidence>
<dbReference type="AlphaFoldDB" id="A0A2J6S7C1"/>
<evidence type="ECO:0000259" key="12">
    <source>
        <dbReference type="PROSITE" id="PS51384"/>
    </source>
</evidence>
<dbReference type="PANTHER" id="PTHR19384">
    <property type="entry name" value="NITRIC OXIDE SYNTHASE-RELATED"/>
    <property type="match status" value="1"/>
</dbReference>
<reference evidence="13 14" key="1">
    <citation type="submission" date="2016-04" db="EMBL/GenBank/DDBJ databases">
        <title>A degradative enzymes factory behind the ericoid mycorrhizal symbiosis.</title>
        <authorList>
            <consortium name="DOE Joint Genome Institute"/>
            <person name="Martino E."/>
            <person name="Morin E."/>
            <person name="Grelet G."/>
            <person name="Kuo A."/>
            <person name="Kohler A."/>
            <person name="Daghino S."/>
            <person name="Barry K."/>
            <person name="Choi C."/>
            <person name="Cichocki N."/>
            <person name="Clum A."/>
            <person name="Copeland A."/>
            <person name="Hainaut M."/>
            <person name="Haridas S."/>
            <person name="Labutti K."/>
            <person name="Lindquist E."/>
            <person name="Lipzen A."/>
            <person name="Khouja H.-R."/>
            <person name="Murat C."/>
            <person name="Ohm R."/>
            <person name="Olson A."/>
            <person name="Spatafora J."/>
            <person name="Veneault-Fourrey C."/>
            <person name="Henrissat B."/>
            <person name="Grigoriev I."/>
            <person name="Martin F."/>
            <person name="Perotto S."/>
        </authorList>
    </citation>
    <scope>NUCLEOTIDE SEQUENCE [LARGE SCALE GENOMIC DNA]</scope>
    <source>
        <strain evidence="13 14">F</strain>
    </source>
</reference>
<dbReference type="FunFam" id="3.40.50.360:FF:000034">
    <property type="entry name" value="NADPH-dependent diflavin oxidoreductase 1"/>
    <property type="match status" value="1"/>
</dbReference>
<dbReference type="GO" id="GO:0160246">
    <property type="term" value="F:NADPH-iron-sulfur [2Fe-2S] protein oxidoreductase activity"/>
    <property type="evidence" value="ECO:0007669"/>
    <property type="project" value="InterPro"/>
</dbReference>
<keyword evidence="9" id="KW-0496">Mitochondrion</keyword>
<evidence type="ECO:0000256" key="1">
    <source>
        <dbReference type="ARBA" id="ARBA00001917"/>
    </source>
</evidence>
<gene>
    <name evidence="9" type="primary">TAH18</name>
    <name evidence="13" type="ORF">L207DRAFT_507572</name>
</gene>
<comment type="cofactor">
    <cofactor evidence="2 9">
        <name>FAD</name>
        <dbReference type="ChEBI" id="CHEBI:57692"/>
    </cofactor>
</comment>
<feature type="domain" description="FAD-binding FR-type" evidence="12">
    <location>
        <begin position="342"/>
        <end position="595"/>
    </location>
</feature>
<comment type="function">
    <text evidence="9">NADPH-dependent reductase which is a central component of the cytosolic iron-sulfur (Fe-S) protein assembly (CIA) machinery. Transfers electrons from NADPH via its FAD and FMN prosthetic groups to the [2Fe-2S] cluster of DRE2, another key component of the CIA machinery. In turn, this reduced cluster provides electrons for assembly of cytosolic iron-sulfur cluster proteins. Positively controls H(2)O(2)-induced cell death.</text>
</comment>
<comment type="similarity">
    <text evidence="9">In the N-terminal section; belongs to the flavodoxin family.</text>
</comment>
<dbReference type="Pfam" id="PF00667">
    <property type="entry name" value="FAD_binding_1"/>
    <property type="match status" value="1"/>
</dbReference>
<dbReference type="Pfam" id="PF00175">
    <property type="entry name" value="NAD_binding_1"/>
    <property type="match status" value="1"/>
</dbReference>
<dbReference type="InterPro" id="IPR039261">
    <property type="entry name" value="FNR_nucleotide-bd"/>
</dbReference>
<dbReference type="Proteomes" id="UP000235786">
    <property type="component" value="Unassembled WGS sequence"/>
</dbReference>
<evidence type="ECO:0000256" key="9">
    <source>
        <dbReference type="HAMAP-Rule" id="MF_03178"/>
    </source>
</evidence>
<organism evidence="13 14">
    <name type="scientific">Hyaloscypha variabilis (strain UAMH 11265 / GT02V1 / F)</name>
    <name type="common">Meliniomyces variabilis</name>
    <dbReference type="NCBI Taxonomy" id="1149755"/>
    <lineage>
        <taxon>Eukaryota</taxon>
        <taxon>Fungi</taxon>
        <taxon>Dikarya</taxon>
        <taxon>Ascomycota</taxon>
        <taxon>Pezizomycotina</taxon>
        <taxon>Leotiomycetes</taxon>
        <taxon>Helotiales</taxon>
        <taxon>Hyaloscyphaceae</taxon>
        <taxon>Hyaloscypha</taxon>
        <taxon>Hyaloscypha variabilis</taxon>
    </lineage>
</organism>
<comment type="subunit">
    <text evidence="9">Interacts with DRE2; as part of the cytosolic iron-sulfur (Fe-S) protein assembly (CIA) machinery.</text>
</comment>
<accession>A0A2J6S7C1</accession>
<dbReference type="SUPFAM" id="SSF63380">
    <property type="entry name" value="Riboflavin synthase domain-like"/>
    <property type="match status" value="1"/>
</dbReference>
<dbReference type="EMBL" id="KZ613939">
    <property type="protein sequence ID" value="PMD46675.1"/>
    <property type="molecule type" value="Genomic_DNA"/>
</dbReference>
<dbReference type="FunFam" id="1.20.990.10:FF:000013">
    <property type="entry name" value="NADPH-dependent diflavin oxidoreductase 1"/>
    <property type="match status" value="1"/>
</dbReference>
<dbReference type="PROSITE" id="PS51384">
    <property type="entry name" value="FAD_FR"/>
    <property type="match status" value="1"/>
</dbReference>
<dbReference type="GO" id="GO:0010181">
    <property type="term" value="F:FMN binding"/>
    <property type="evidence" value="ECO:0007669"/>
    <property type="project" value="UniProtKB-UniRule"/>
</dbReference>
<dbReference type="GO" id="GO:0005739">
    <property type="term" value="C:mitochondrion"/>
    <property type="evidence" value="ECO:0007669"/>
    <property type="project" value="UniProtKB-SubCell"/>
</dbReference>
<evidence type="ECO:0000256" key="8">
    <source>
        <dbReference type="ARBA" id="ARBA00023002"/>
    </source>
</evidence>
<dbReference type="PROSITE" id="PS50902">
    <property type="entry name" value="FLAVODOXIN_LIKE"/>
    <property type="match status" value="1"/>
</dbReference>
<dbReference type="InterPro" id="IPR029039">
    <property type="entry name" value="Flavoprotein-like_sf"/>
</dbReference>
<keyword evidence="3 9" id="KW-0963">Cytoplasm</keyword>
<dbReference type="PANTHER" id="PTHR19384:SF10">
    <property type="entry name" value="NADPH-DEPENDENT DIFLAVIN OXIDOREDUCTASE 1"/>
    <property type="match status" value="1"/>
</dbReference>
<dbReference type="InterPro" id="IPR003097">
    <property type="entry name" value="CysJ-like_FAD-binding"/>
</dbReference>
<dbReference type="Gene3D" id="3.40.50.80">
    <property type="entry name" value="Nucleotide-binding domain of ferredoxin-NADP reductase (FNR) module"/>
    <property type="match status" value="1"/>
</dbReference>